<dbReference type="Proteomes" id="UP000267352">
    <property type="component" value="Segment"/>
</dbReference>
<reference evidence="2" key="2">
    <citation type="journal article" date="2018" name="Genome Announc.">
        <title>First Report of a Complete Genome Sequence of White spot syndrome virus from India.</title>
        <authorList>
            <person name="Vinaya Kumar K."/>
            <person name="Shekhar M.S."/>
            <person name="Otta S.K."/>
            <person name="Karthic K."/>
            <person name="Ashok Kumar J."/>
            <person name="Gopikrishna G."/>
            <person name="Vijayan K.K."/>
        </authorList>
    </citation>
    <scope>NUCLEOTIDE SEQUENCE</scope>
    <source>
        <strain evidence="2">IN_AP4RU</strain>
    </source>
</reference>
<organism evidence="2">
    <name type="scientific">White spot syndrome virus</name>
    <dbReference type="NCBI Taxonomy" id="342409"/>
    <lineage>
        <taxon>Viruses</taxon>
        <taxon>Viruses incertae sedis</taxon>
        <taxon>Naldaviricetes</taxon>
        <taxon>Nimaviridae</taxon>
        <taxon>Whispovirus</taxon>
    </lineage>
</organism>
<evidence type="ECO:0000313" key="2">
    <source>
        <dbReference type="EMBL" id="AUO15227.1"/>
    </source>
</evidence>
<protein>
    <submittedName>
        <fullName evidence="2">WSSV469</fullName>
    </submittedName>
</protein>
<reference evidence="2" key="1">
    <citation type="submission" date="2017-12" db="EMBL/GenBank/DDBJ databases">
        <authorList>
            <person name="Katneni V.K."/>
            <person name="Shekhar M.S."/>
            <person name="Otta S.K."/>
            <person name="Karthic K."/>
            <person name="Jangam A.K."/>
            <person name="Gopikrishna G."/>
            <person name="Vijayan K.K."/>
        </authorList>
    </citation>
    <scope>NUCLEOTIDE SEQUENCE [LARGE SCALE GENOMIC DNA]</scope>
    <source>
        <strain evidence="2">IN_AP4RU</strain>
    </source>
</reference>
<proteinExistence type="predicted"/>
<feature type="region of interest" description="Disordered" evidence="1">
    <location>
        <begin position="1"/>
        <end position="26"/>
    </location>
</feature>
<accession>A0A2I6SCE3</accession>
<sequence length="171" mass="18491">MQRLADIDSPTISAGSATINEGASIEPTDGSEVVVEVVNSNMEMLGGSTAGSTKKRRLSISDYVDLEEDAEVFTINKQGKATENLRVRTSSSSKYVEGGQKTWSVSMKRVKRVPRVMRRVHVLPVLTPYHGGFESCAPTAAQSACTRGVEITYVDFMRPSDLSGTKTTLEG</sequence>
<dbReference type="EMBL" id="MG702567">
    <property type="protein sequence ID" value="AUO15227.1"/>
    <property type="molecule type" value="Genomic_DNA"/>
</dbReference>
<feature type="compositionally biased region" description="Polar residues" evidence="1">
    <location>
        <begin position="10"/>
        <end position="21"/>
    </location>
</feature>
<evidence type="ECO:0000256" key="1">
    <source>
        <dbReference type="SAM" id="MobiDB-lite"/>
    </source>
</evidence>
<name>A0A2I6SCE3_9VIRU</name>